<keyword evidence="3" id="KW-0812">Transmembrane</keyword>
<feature type="transmembrane region" description="Helical" evidence="3">
    <location>
        <begin position="46"/>
        <end position="68"/>
    </location>
</feature>
<protein>
    <recommendedName>
        <fullName evidence="6">Tat pathway signal sequence</fullName>
    </recommendedName>
</protein>
<feature type="non-terminal residue" evidence="4">
    <location>
        <position position="1"/>
    </location>
</feature>
<dbReference type="GO" id="GO:0043386">
    <property type="term" value="P:mycotoxin biosynthetic process"/>
    <property type="evidence" value="ECO:0007669"/>
    <property type="project" value="InterPro"/>
</dbReference>
<dbReference type="Pfam" id="PF11807">
    <property type="entry name" value="UstYa"/>
    <property type="match status" value="1"/>
</dbReference>
<dbReference type="InterPro" id="IPR021765">
    <property type="entry name" value="UstYa-like"/>
</dbReference>
<evidence type="ECO:0000313" key="5">
    <source>
        <dbReference type="Proteomes" id="UP000258309"/>
    </source>
</evidence>
<dbReference type="STRING" id="5539.A0A3E2GVM6"/>
<reference evidence="4 5" key="1">
    <citation type="submission" date="2018-05" db="EMBL/GenBank/DDBJ databases">
        <title>Draft genome sequence of Scytalidium lignicola DSM 105466, a ubiquitous saprotrophic fungus.</title>
        <authorList>
            <person name="Buettner E."/>
            <person name="Gebauer A.M."/>
            <person name="Hofrichter M."/>
            <person name="Liers C."/>
            <person name="Kellner H."/>
        </authorList>
    </citation>
    <scope>NUCLEOTIDE SEQUENCE [LARGE SCALE GENOMIC DNA]</scope>
    <source>
        <strain evidence="4 5">DSM 105466</strain>
    </source>
</reference>
<comment type="caution">
    <text evidence="4">The sequence shown here is derived from an EMBL/GenBank/DDBJ whole genome shotgun (WGS) entry which is preliminary data.</text>
</comment>
<dbReference type="Proteomes" id="UP000258309">
    <property type="component" value="Unassembled WGS sequence"/>
</dbReference>
<evidence type="ECO:0008006" key="6">
    <source>
        <dbReference type="Google" id="ProtNLM"/>
    </source>
</evidence>
<gene>
    <name evidence="4" type="ORF">B7463_g11184</name>
</gene>
<evidence type="ECO:0000256" key="3">
    <source>
        <dbReference type="SAM" id="Phobius"/>
    </source>
</evidence>
<name>A0A3E2GVM6_SCYLI</name>
<feature type="non-terminal residue" evidence="4">
    <location>
        <position position="319"/>
    </location>
</feature>
<proteinExistence type="inferred from homology"/>
<dbReference type="OMA" id="ATWIWNE"/>
<dbReference type="PANTHER" id="PTHR33365:SF4">
    <property type="entry name" value="CYCLOCHLOROTINE BIOSYNTHESIS PROTEIN O"/>
    <property type="match status" value="1"/>
</dbReference>
<organism evidence="4 5">
    <name type="scientific">Scytalidium lignicola</name>
    <name type="common">Hyphomycete</name>
    <dbReference type="NCBI Taxonomy" id="5539"/>
    <lineage>
        <taxon>Eukaryota</taxon>
        <taxon>Fungi</taxon>
        <taxon>Dikarya</taxon>
        <taxon>Ascomycota</taxon>
        <taxon>Pezizomycotina</taxon>
        <taxon>Leotiomycetes</taxon>
        <taxon>Leotiomycetes incertae sedis</taxon>
        <taxon>Scytalidium</taxon>
    </lineage>
</organism>
<keyword evidence="3" id="KW-1133">Transmembrane helix</keyword>
<keyword evidence="3" id="KW-0472">Membrane</keyword>
<dbReference type="AlphaFoldDB" id="A0A3E2GVM6"/>
<keyword evidence="5" id="KW-1185">Reference proteome</keyword>
<dbReference type="EMBL" id="NCSJ02000359">
    <property type="protein sequence ID" value="RFU25150.1"/>
    <property type="molecule type" value="Genomic_DNA"/>
</dbReference>
<sequence length="319" mass="36586">MALEKEHEVEEPLISDHNLEAASSEWFRNAASESKSRKAVKFQRRLLFFLLTVLPWNLLALIILWNFMHYVRCPVQHLLEYELRYFGTGHKGDPSPYFGEASPELDKAWEDLYPSLYQLIPKQQAAKLANKTLIFPHDPQRRYVIELDVFHQLHCLNMIRQSTHPEYYKGAVPGVIDGNKEDLLFGPHHVAHCIESIRQALMCHVDVTPATWIWNEDAKVMQNVYATPHTCRNFDKIRDWASVGKYGANVEAGFDFEYREMNDPLDPKTVKKPDFALHVEFNPALCASAIGVGSKRSTARTACDVIARPRAADLEQRLG</sequence>
<accession>A0A3E2GVM6</accession>
<comment type="pathway">
    <text evidence="1">Mycotoxin biosynthesis.</text>
</comment>
<dbReference type="OrthoDB" id="3687641at2759"/>
<comment type="similarity">
    <text evidence="2">Belongs to the ustYa family.</text>
</comment>
<evidence type="ECO:0000256" key="1">
    <source>
        <dbReference type="ARBA" id="ARBA00004685"/>
    </source>
</evidence>
<evidence type="ECO:0000313" key="4">
    <source>
        <dbReference type="EMBL" id="RFU25150.1"/>
    </source>
</evidence>
<dbReference type="PANTHER" id="PTHR33365">
    <property type="entry name" value="YALI0B05434P"/>
    <property type="match status" value="1"/>
</dbReference>
<evidence type="ECO:0000256" key="2">
    <source>
        <dbReference type="ARBA" id="ARBA00035112"/>
    </source>
</evidence>